<proteinExistence type="predicted"/>
<reference evidence="2" key="3">
    <citation type="submission" date="2015-04" db="UniProtKB">
        <authorList>
            <consortium name="EnsemblPlants"/>
        </authorList>
    </citation>
    <scope>IDENTIFICATION</scope>
    <source>
        <strain evidence="2">cv. Jemalong A17</strain>
    </source>
</reference>
<dbReference type="PANTHER" id="PTHR33067">
    <property type="entry name" value="RNA-DIRECTED DNA POLYMERASE-RELATED"/>
    <property type="match status" value="1"/>
</dbReference>
<reference evidence="1 3" key="2">
    <citation type="journal article" date="2014" name="BMC Genomics">
        <title>An improved genome release (version Mt4.0) for the model legume Medicago truncatula.</title>
        <authorList>
            <person name="Tang H."/>
            <person name="Krishnakumar V."/>
            <person name="Bidwell S."/>
            <person name="Rosen B."/>
            <person name="Chan A."/>
            <person name="Zhou S."/>
            <person name="Gentzbittel L."/>
            <person name="Childs K.L."/>
            <person name="Yandell M."/>
            <person name="Gundlach H."/>
            <person name="Mayer K.F."/>
            <person name="Schwartz D.C."/>
            <person name="Town C.D."/>
        </authorList>
    </citation>
    <scope>GENOME REANNOTATION</scope>
    <source>
        <strain evidence="1">A17</strain>
        <strain evidence="2 3">cv. Jemalong A17</strain>
    </source>
</reference>
<sequence>MWKRFEDFKTVAMTSESSQVYCGKALCDLGPSIKLMPMSIFKQLWPLRLYHLGIPFLATERTVIDVYKDELTMRVNDEQVTFKIPKAMRFSNEGLEECKILLKESDQPSSSDNLKGHLQSTEEPHKLLVKQLPPYLKYSRMGSITLYQLNA</sequence>
<dbReference type="HOGENOM" id="CLU_1734185_0_0_1"/>
<dbReference type="AlphaFoldDB" id="A0A072V945"/>
<protein>
    <submittedName>
        <fullName evidence="1 2">Uncharacterized protein</fullName>
    </submittedName>
</protein>
<gene>
    <name evidence="1" type="ordered locus">MTR_2g073660</name>
</gene>
<dbReference type="PANTHER" id="PTHR33067:SF39">
    <property type="entry name" value="TRANSCRIPTION FACTOR INTERACTOR AND REGULATOR CCHC(ZN) FAMILY"/>
    <property type="match status" value="1"/>
</dbReference>
<dbReference type="EnsemblPlants" id="KEH38579">
    <property type="protein sequence ID" value="KEH38579"/>
    <property type="gene ID" value="MTR_2g073660"/>
</dbReference>
<accession>A0A072V945</accession>
<evidence type="ECO:0000313" key="3">
    <source>
        <dbReference type="Proteomes" id="UP000002051"/>
    </source>
</evidence>
<reference evidence="1 3" key="1">
    <citation type="journal article" date="2011" name="Nature">
        <title>The Medicago genome provides insight into the evolution of rhizobial symbioses.</title>
        <authorList>
            <person name="Young N.D."/>
            <person name="Debelle F."/>
            <person name="Oldroyd G.E."/>
            <person name="Geurts R."/>
            <person name="Cannon S.B."/>
            <person name="Udvardi M.K."/>
            <person name="Benedito V.A."/>
            <person name="Mayer K.F."/>
            <person name="Gouzy J."/>
            <person name="Schoof H."/>
            <person name="Van de Peer Y."/>
            <person name="Proost S."/>
            <person name="Cook D.R."/>
            <person name="Meyers B.C."/>
            <person name="Spannagl M."/>
            <person name="Cheung F."/>
            <person name="De Mita S."/>
            <person name="Krishnakumar V."/>
            <person name="Gundlach H."/>
            <person name="Zhou S."/>
            <person name="Mudge J."/>
            <person name="Bharti A.K."/>
            <person name="Murray J.D."/>
            <person name="Naoumkina M.A."/>
            <person name="Rosen B."/>
            <person name="Silverstein K.A."/>
            <person name="Tang H."/>
            <person name="Rombauts S."/>
            <person name="Zhao P.X."/>
            <person name="Zhou P."/>
            <person name="Barbe V."/>
            <person name="Bardou P."/>
            <person name="Bechner M."/>
            <person name="Bellec A."/>
            <person name="Berger A."/>
            <person name="Berges H."/>
            <person name="Bidwell S."/>
            <person name="Bisseling T."/>
            <person name="Choisne N."/>
            <person name="Couloux A."/>
            <person name="Denny R."/>
            <person name="Deshpande S."/>
            <person name="Dai X."/>
            <person name="Doyle J.J."/>
            <person name="Dudez A.M."/>
            <person name="Farmer A.D."/>
            <person name="Fouteau S."/>
            <person name="Franken C."/>
            <person name="Gibelin C."/>
            <person name="Gish J."/>
            <person name="Goldstein S."/>
            <person name="Gonzalez A.J."/>
            <person name="Green P.J."/>
            <person name="Hallab A."/>
            <person name="Hartog M."/>
            <person name="Hua A."/>
            <person name="Humphray S.J."/>
            <person name="Jeong D.H."/>
            <person name="Jing Y."/>
            <person name="Jocker A."/>
            <person name="Kenton S.M."/>
            <person name="Kim D.J."/>
            <person name="Klee K."/>
            <person name="Lai H."/>
            <person name="Lang C."/>
            <person name="Lin S."/>
            <person name="Macmil S.L."/>
            <person name="Magdelenat G."/>
            <person name="Matthews L."/>
            <person name="McCorrison J."/>
            <person name="Monaghan E.L."/>
            <person name="Mun J.H."/>
            <person name="Najar F.Z."/>
            <person name="Nicholson C."/>
            <person name="Noirot C."/>
            <person name="O'Bleness M."/>
            <person name="Paule C.R."/>
            <person name="Poulain J."/>
            <person name="Prion F."/>
            <person name="Qin B."/>
            <person name="Qu C."/>
            <person name="Retzel E.F."/>
            <person name="Riddle C."/>
            <person name="Sallet E."/>
            <person name="Samain S."/>
            <person name="Samson N."/>
            <person name="Sanders I."/>
            <person name="Saurat O."/>
            <person name="Scarpelli C."/>
            <person name="Schiex T."/>
            <person name="Segurens B."/>
            <person name="Severin A.J."/>
            <person name="Sherrier D.J."/>
            <person name="Shi R."/>
            <person name="Sims S."/>
            <person name="Singer S.R."/>
            <person name="Sinharoy S."/>
            <person name="Sterck L."/>
            <person name="Viollet A."/>
            <person name="Wang B.B."/>
            <person name="Wang K."/>
            <person name="Wang M."/>
            <person name="Wang X."/>
            <person name="Warfsmann J."/>
            <person name="Weissenbach J."/>
            <person name="White D.D."/>
            <person name="White J.D."/>
            <person name="Wiley G.B."/>
            <person name="Wincker P."/>
            <person name="Xing Y."/>
            <person name="Yang L."/>
            <person name="Yao Z."/>
            <person name="Ying F."/>
            <person name="Zhai J."/>
            <person name="Zhou L."/>
            <person name="Zuber A."/>
            <person name="Denarie J."/>
            <person name="Dixon R.A."/>
            <person name="May G.D."/>
            <person name="Schwartz D.C."/>
            <person name="Rogers J."/>
            <person name="Quetier F."/>
            <person name="Town C.D."/>
            <person name="Roe B.A."/>
        </authorList>
    </citation>
    <scope>NUCLEOTIDE SEQUENCE [LARGE SCALE GENOMIC DNA]</scope>
    <source>
        <strain evidence="1">A17</strain>
        <strain evidence="2 3">cv. Jemalong A17</strain>
    </source>
</reference>
<dbReference type="EMBL" id="CM001218">
    <property type="protein sequence ID" value="KEH38579.1"/>
    <property type="molecule type" value="Genomic_DNA"/>
</dbReference>
<keyword evidence="3" id="KW-1185">Reference proteome</keyword>
<dbReference type="Proteomes" id="UP000002051">
    <property type="component" value="Chromosome 2"/>
</dbReference>
<evidence type="ECO:0000313" key="1">
    <source>
        <dbReference type="EMBL" id="KEH38579.1"/>
    </source>
</evidence>
<organism evidence="1 3">
    <name type="scientific">Medicago truncatula</name>
    <name type="common">Barrel medic</name>
    <name type="synonym">Medicago tribuloides</name>
    <dbReference type="NCBI Taxonomy" id="3880"/>
    <lineage>
        <taxon>Eukaryota</taxon>
        <taxon>Viridiplantae</taxon>
        <taxon>Streptophyta</taxon>
        <taxon>Embryophyta</taxon>
        <taxon>Tracheophyta</taxon>
        <taxon>Spermatophyta</taxon>
        <taxon>Magnoliopsida</taxon>
        <taxon>eudicotyledons</taxon>
        <taxon>Gunneridae</taxon>
        <taxon>Pentapetalae</taxon>
        <taxon>rosids</taxon>
        <taxon>fabids</taxon>
        <taxon>Fabales</taxon>
        <taxon>Fabaceae</taxon>
        <taxon>Papilionoideae</taxon>
        <taxon>50 kb inversion clade</taxon>
        <taxon>NPAAA clade</taxon>
        <taxon>Hologalegina</taxon>
        <taxon>IRL clade</taxon>
        <taxon>Trifolieae</taxon>
        <taxon>Medicago</taxon>
    </lineage>
</organism>
<name>A0A072V945_MEDTR</name>
<evidence type="ECO:0000313" key="2">
    <source>
        <dbReference type="EnsemblPlants" id="KEH38579"/>
    </source>
</evidence>